<comment type="similarity">
    <text evidence="4">Belongs to the class I-like SAM-binding methyltransferase superfamily. Cation-dependent O-methyltransferase family.</text>
</comment>
<keyword evidence="3" id="KW-0949">S-adenosyl-L-methionine</keyword>
<evidence type="ECO:0000256" key="1">
    <source>
        <dbReference type="ARBA" id="ARBA00022603"/>
    </source>
</evidence>
<dbReference type="Proteomes" id="UP000053630">
    <property type="component" value="Unassembled WGS sequence"/>
</dbReference>
<dbReference type="PROSITE" id="PS51682">
    <property type="entry name" value="SAM_OMT_I"/>
    <property type="match status" value="1"/>
</dbReference>
<evidence type="ECO:0000313" key="6">
    <source>
        <dbReference type="Proteomes" id="UP000053630"/>
    </source>
</evidence>
<keyword evidence="1 5" id="KW-0489">Methyltransferase</keyword>
<dbReference type="InterPro" id="IPR050362">
    <property type="entry name" value="Cation-dep_OMT"/>
</dbReference>
<dbReference type="eggNOG" id="KOG1663">
    <property type="taxonomic scope" value="Eukaryota"/>
</dbReference>
<gene>
    <name evidence="5" type="ORF">FOMMEDRAFT_98368</name>
</gene>
<dbReference type="OrthoDB" id="10251242at2759"/>
<dbReference type="InterPro" id="IPR002935">
    <property type="entry name" value="SAM_O-MeTrfase"/>
</dbReference>
<dbReference type="GO" id="GO:0008171">
    <property type="term" value="F:O-methyltransferase activity"/>
    <property type="evidence" value="ECO:0007669"/>
    <property type="project" value="InterPro"/>
</dbReference>
<sequence>MDDFAKSDAYFNDFLNPRDSALDAALQNSQANGLPEIAVSVAQAKFLKITAQSMKAKRILEVGTLGGYSSICFARALPDDGKLVTLELSDKHAKVARENIDGAGLSSKVEVKVGPAVETLKTLKSDDPFDLVFIDADWLNIPVYFNEAKRLTRQGAIIIIDNVNWNGQTALQPANTSNEGVKAIRRLLAQLKEDKEVEATVLGLAGAKQFDGMLYAIKL</sequence>
<dbReference type="PANTHER" id="PTHR10509">
    <property type="entry name" value="O-METHYLTRANSFERASE-RELATED"/>
    <property type="match status" value="1"/>
</dbReference>
<accession>R7SHB1</accession>
<name>R7SHB1_FOMME</name>
<dbReference type="PANTHER" id="PTHR10509:SF14">
    <property type="entry name" value="CAFFEOYL-COA O-METHYLTRANSFERASE 3-RELATED"/>
    <property type="match status" value="1"/>
</dbReference>
<dbReference type="Gene3D" id="3.40.50.150">
    <property type="entry name" value="Vaccinia Virus protein VP39"/>
    <property type="match status" value="1"/>
</dbReference>
<dbReference type="EMBL" id="JH717986">
    <property type="protein sequence ID" value="EJC97677.1"/>
    <property type="molecule type" value="Genomic_DNA"/>
</dbReference>
<dbReference type="Pfam" id="PF01596">
    <property type="entry name" value="Methyltransf_3"/>
    <property type="match status" value="1"/>
</dbReference>
<dbReference type="KEGG" id="fme:FOMMEDRAFT_98368"/>
<dbReference type="GO" id="GO:0032259">
    <property type="term" value="P:methylation"/>
    <property type="evidence" value="ECO:0007669"/>
    <property type="project" value="UniProtKB-KW"/>
</dbReference>
<dbReference type="GeneID" id="18681000"/>
<keyword evidence="2 5" id="KW-0808">Transferase</keyword>
<reference evidence="6" key="1">
    <citation type="journal article" date="2012" name="Science">
        <title>The Paleozoic origin of enzymatic lignin decomposition reconstructed from 31 fungal genomes.</title>
        <authorList>
            <person name="Floudas D."/>
            <person name="Binder M."/>
            <person name="Riley R."/>
            <person name="Barry K."/>
            <person name="Blanchette R.A."/>
            <person name="Henrissat B."/>
            <person name="Martinez A.T."/>
            <person name="Otillar R."/>
            <person name="Spatafora J.W."/>
            <person name="Yadav J.S."/>
            <person name="Aerts A."/>
            <person name="Benoit I."/>
            <person name="Boyd A."/>
            <person name="Carlson A."/>
            <person name="Copeland A."/>
            <person name="Coutinho P.M."/>
            <person name="de Vries R.P."/>
            <person name="Ferreira P."/>
            <person name="Findley K."/>
            <person name="Foster B."/>
            <person name="Gaskell J."/>
            <person name="Glotzer D."/>
            <person name="Gorecki P."/>
            <person name="Heitman J."/>
            <person name="Hesse C."/>
            <person name="Hori C."/>
            <person name="Igarashi K."/>
            <person name="Jurgens J.A."/>
            <person name="Kallen N."/>
            <person name="Kersten P."/>
            <person name="Kohler A."/>
            <person name="Kuees U."/>
            <person name="Kumar T.K.A."/>
            <person name="Kuo A."/>
            <person name="LaButti K."/>
            <person name="Larrondo L.F."/>
            <person name="Lindquist E."/>
            <person name="Ling A."/>
            <person name="Lombard V."/>
            <person name="Lucas S."/>
            <person name="Lundell T."/>
            <person name="Martin R."/>
            <person name="McLaughlin D.J."/>
            <person name="Morgenstern I."/>
            <person name="Morin E."/>
            <person name="Murat C."/>
            <person name="Nagy L.G."/>
            <person name="Nolan M."/>
            <person name="Ohm R.A."/>
            <person name="Patyshakuliyeva A."/>
            <person name="Rokas A."/>
            <person name="Ruiz-Duenas F.J."/>
            <person name="Sabat G."/>
            <person name="Salamov A."/>
            <person name="Samejima M."/>
            <person name="Schmutz J."/>
            <person name="Slot J.C."/>
            <person name="St John F."/>
            <person name="Stenlid J."/>
            <person name="Sun H."/>
            <person name="Sun S."/>
            <person name="Syed K."/>
            <person name="Tsang A."/>
            <person name="Wiebenga A."/>
            <person name="Young D."/>
            <person name="Pisabarro A."/>
            <person name="Eastwood D.C."/>
            <person name="Martin F."/>
            <person name="Cullen D."/>
            <person name="Grigoriev I.V."/>
            <person name="Hibbett D.S."/>
        </authorList>
    </citation>
    <scope>NUCLEOTIDE SEQUENCE [LARGE SCALE GENOMIC DNA]</scope>
    <source>
        <strain evidence="6">MF3/22</strain>
    </source>
</reference>
<organism evidence="5 6">
    <name type="scientific">Fomitiporia mediterranea (strain MF3/22)</name>
    <name type="common">Grapevine white-rot fungus</name>
    <dbReference type="NCBI Taxonomy" id="694068"/>
    <lineage>
        <taxon>Eukaryota</taxon>
        <taxon>Fungi</taxon>
        <taxon>Dikarya</taxon>
        <taxon>Basidiomycota</taxon>
        <taxon>Agaricomycotina</taxon>
        <taxon>Agaricomycetes</taxon>
        <taxon>Hymenochaetales</taxon>
        <taxon>Hymenochaetaceae</taxon>
        <taxon>Fomitiporia</taxon>
    </lineage>
</organism>
<keyword evidence="6" id="KW-1185">Reference proteome</keyword>
<dbReference type="OMA" id="QEIITCH"/>
<evidence type="ECO:0000256" key="2">
    <source>
        <dbReference type="ARBA" id="ARBA00022679"/>
    </source>
</evidence>
<dbReference type="AlphaFoldDB" id="R7SHB1"/>
<evidence type="ECO:0000313" key="5">
    <source>
        <dbReference type="EMBL" id="EJC97677.1"/>
    </source>
</evidence>
<protein>
    <submittedName>
        <fullName evidence="5">O-methyltransferase family 3 protein</fullName>
    </submittedName>
</protein>
<evidence type="ECO:0000256" key="4">
    <source>
        <dbReference type="ARBA" id="ARBA00023453"/>
    </source>
</evidence>
<dbReference type="GO" id="GO:0008757">
    <property type="term" value="F:S-adenosylmethionine-dependent methyltransferase activity"/>
    <property type="evidence" value="ECO:0007669"/>
    <property type="project" value="TreeGrafter"/>
</dbReference>
<evidence type="ECO:0000256" key="3">
    <source>
        <dbReference type="ARBA" id="ARBA00022691"/>
    </source>
</evidence>
<dbReference type="RefSeq" id="XP_007272093.1">
    <property type="nucleotide sequence ID" value="XM_007272031.1"/>
</dbReference>
<dbReference type="SUPFAM" id="SSF53335">
    <property type="entry name" value="S-adenosyl-L-methionine-dependent methyltransferases"/>
    <property type="match status" value="1"/>
</dbReference>
<dbReference type="InterPro" id="IPR029063">
    <property type="entry name" value="SAM-dependent_MTases_sf"/>
</dbReference>
<proteinExistence type="inferred from homology"/>